<keyword evidence="3" id="KW-1185">Reference proteome</keyword>
<accession>A0A0N9SIQ5</accession>
<sequence>MSKLREINGGVFREVDGSPDVGDFIVYDKAPAGSIKYLTAGELYEVIETGYHDENYILIEDDENEEYNAINDDFTVLERVNQVEALQYLLDKRKAEVAELEKKLEEANRLNVGDYAKIIAVDPCDSPYGVAVGDIVQVTRIDYNYCGVPYRCKGPKYECWFNAEQLERATDEEVAAAKQWAKIGRKVNEYKPGDIVLYEYKSENCNAIGESGFSGILAEIDDIRLDIDECKISSVHLVKPSFVDNPDGTWAQLNDVKLVVPVENRIDR</sequence>
<gene>
    <name evidence="2" type="ORF">TRIPP_64</name>
</gene>
<proteinExistence type="predicted"/>
<keyword evidence="1" id="KW-0175">Coiled coil</keyword>
<evidence type="ECO:0000313" key="2">
    <source>
        <dbReference type="EMBL" id="ALH46437.1"/>
    </source>
</evidence>
<protein>
    <submittedName>
        <fullName evidence="2">Uncharacterized protein</fullName>
    </submittedName>
</protein>
<reference evidence="2 3" key="1">
    <citation type="journal article" date="2016" name="Genome Announc.">
        <title>Paenibacillus larvae Phage Tripp Genome Has 378-Base-Pair Terminal Repeats.</title>
        <authorList>
            <person name="Abraham J."/>
            <person name="Bousquet A.C."/>
            <person name="Bruff E."/>
            <person name="Carson N."/>
            <person name="Clark A."/>
            <person name="Connell A."/>
            <person name="Davis Z."/>
            <person name="Dums J."/>
            <person name="Everington C."/>
            <person name="Groth A."/>
            <person name="Hawes N."/>
            <person name="McArthur N."/>
            <person name="McKenney C."/>
            <person name="Oufkir A."/>
            <person name="Pearce B."/>
            <person name="Rampal S."/>
            <person name="Rozier H."/>
            <person name="Schaff J."/>
            <person name="Slehria T."/>
            <person name="Carson S."/>
            <person name="Miller E.S."/>
        </authorList>
    </citation>
    <scope>NUCLEOTIDE SEQUENCE [LARGE SCALE GENOMIC DNA]</scope>
</reference>
<dbReference type="RefSeq" id="YP_009210584.1">
    <property type="nucleotide sequence ID" value="NC_028930.1"/>
</dbReference>
<dbReference type="Proteomes" id="UP000204254">
    <property type="component" value="Segment"/>
</dbReference>
<evidence type="ECO:0000256" key="1">
    <source>
        <dbReference type="SAM" id="Coils"/>
    </source>
</evidence>
<name>A0A0N9SIQ5_9CAUD</name>
<dbReference type="KEGG" id="vg:26637022"/>
<dbReference type="EMBL" id="KT755656">
    <property type="protein sequence ID" value="ALH46437.1"/>
    <property type="molecule type" value="Genomic_DNA"/>
</dbReference>
<feature type="coiled-coil region" evidence="1">
    <location>
        <begin position="83"/>
        <end position="110"/>
    </location>
</feature>
<evidence type="ECO:0000313" key="3">
    <source>
        <dbReference type="Proteomes" id="UP000204254"/>
    </source>
</evidence>
<organism evidence="2 3">
    <name type="scientific">Paenibacillus phage Tripp</name>
    <dbReference type="NCBI Taxonomy" id="1718161"/>
    <lineage>
        <taxon>Viruses</taxon>
        <taxon>Duplodnaviria</taxon>
        <taxon>Heunggongvirae</taxon>
        <taxon>Uroviricota</taxon>
        <taxon>Caudoviricetes</taxon>
        <taxon>Halcyonevirus</taxon>
        <taxon>Halcyonevirus tripp</taxon>
    </lineage>
</organism>
<dbReference type="GeneID" id="26637022"/>